<name>A0ACB8W885_9TELE</name>
<evidence type="ECO:0000313" key="2">
    <source>
        <dbReference type="Proteomes" id="UP000831701"/>
    </source>
</evidence>
<proteinExistence type="predicted"/>
<reference evidence="1" key="1">
    <citation type="submission" date="2022-04" db="EMBL/GenBank/DDBJ databases">
        <title>Jade perch genome.</title>
        <authorList>
            <person name="Chao B."/>
        </authorList>
    </citation>
    <scope>NUCLEOTIDE SEQUENCE</scope>
    <source>
        <strain evidence="1">CB-2022</strain>
    </source>
</reference>
<dbReference type="EMBL" id="CM041544">
    <property type="protein sequence ID" value="KAI3362993.1"/>
    <property type="molecule type" value="Genomic_DNA"/>
</dbReference>
<keyword evidence="2" id="KW-1185">Reference proteome</keyword>
<comment type="caution">
    <text evidence="1">The sequence shown here is derived from an EMBL/GenBank/DDBJ whole genome shotgun (WGS) entry which is preliminary data.</text>
</comment>
<organism evidence="1 2">
    <name type="scientific">Scortum barcoo</name>
    <name type="common">barcoo grunter</name>
    <dbReference type="NCBI Taxonomy" id="214431"/>
    <lineage>
        <taxon>Eukaryota</taxon>
        <taxon>Metazoa</taxon>
        <taxon>Chordata</taxon>
        <taxon>Craniata</taxon>
        <taxon>Vertebrata</taxon>
        <taxon>Euteleostomi</taxon>
        <taxon>Actinopterygii</taxon>
        <taxon>Neopterygii</taxon>
        <taxon>Teleostei</taxon>
        <taxon>Neoteleostei</taxon>
        <taxon>Acanthomorphata</taxon>
        <taxon>Eupercaria</taxon>
        <taxon>Centrarchiformes</taxon>
        <taxon>Terapontoidei</taxon>
        <taxon>Terapontidae</taxon>
        <taxon>Scortum</taxon>
    </lineage>
</organism>
<sequence length="1108" mass="123426">MDDDSKEKTAFICPFGLYQFKLLNHYHDDPLSGHLGRYKTYKRLQALVYWPKMSMDVREHVRCCKVCQLYKPETRKPPGKLQQTEVQGPWEMLGVDLMGPFPRSTNGNLYLIVFVDYYTRWVEMFPLRKATAETVSHILTREILTRWGVPTFILSDQGPQFVSSVFEETCKQWNLKQKRTSPYHPQTNLTERVNRNVKAMIASYVEEKHKNWDKYIPEFRFALNSAVHESTGVTPAELNLSRPLKGPLDAELSPRLCDPDTPAYVTADRIAEFKKMGLPSRQAPQLITATSTMEAENMVHSRDSMSPASLGICENVLLEVGVEDLPDRGLGQTFPTDPHNMFWVCQPDKEDFLDWHILNFLLLVVNVCVFVTDSLSDAIKAISVSTELIEEELKPHLDTLLAALLEKKKDAAVDIARSGILPTLAQALRSKSFLSCQVALVVAEMAREERQGCLKGGGASIARALPGKVSSKRPGSLVKGGLLVSHTSSSFASLSYPLTNIQLTALGTSLELAVFGDSGTYRSFIYQGLAKQLQLRLEPFPRPWMAYDLYGCLICQVMQYIPTLGLLMSGYHFERLTLHNIDSPNFPLIWSFSWLVTLKSPHPPSDSTNLYGFSAAYRDLWENQQPLEKCTFQWQSFSFLGLIIYPSNSQMVMDMVTDQRPQFAYLMWKEFSAVRDPCIEAGLVKVLVPHLNSNNEEMLLNTGRAIGRICFDNYSARDALTDLDVADVLTFQLKRAPDAERRHVILEILGSLGESDTLKLQFAESGVPEALSEMIRVLQEGSDPHDLCSIKIASNLIVSLLLGDESMQKCFGEGSGLVYQDVLSWLQSSNTQLQLSGALAIANFARNDSNCVKMLDLGVVPHILTLLEQHVDEGDVSVQHAGLSALRNLAIPATNKVRMLEDGVTERIKTLLRSDMPPVQFKLLGTLRMMVDGQEEAALVLGRDVVLLARVMEWCEAKDHAGVRGEASRLLAALIRHSRSPEVVHAVTKADGIRHLISMATSEHVIMQNEALVALAIASAIDIDSMKDPFRDAELLPMLKKMLEDPVGAVEVQFSALGLICSLANSSVMKEELNSVNMKESLSKLTNHSSSKLASQATSIMAILGDTS</sequence>
<evidence type="ECO:0000313" key="1">
    <source>
        <dbReference type="EMBL" id="KAI3362993.1"/>
    </source>
</evidence>
<accession>A0ACB8W885</accession>
<gene>
    <name evidence="1" type="ORF">L3Q82_011520</name>
</gene>
<protein>
    <submittedName>
        <fullName evidence="1">Uncharacterized protein</fullName>
    </submittedName>
</protein>
<dbReference type="Proteomes" id="UP000831701">
    <property type="component" value="Chromosome 14"/>
</dbReference>